<name>A0ACC2WBV4_9TREE</name>
<proteinExistence type="predicted"/>
<protein>
    <submittedName>
        <fullName evidence="1">Uncharacterized protein</fullName>
    </submittedName>
</protein>
<accession>A0ACC2WBV4</accession>
<sequence length="480" mass="52621">MISKDGRLTSLLFPTVPVTRAADAAKSGAGFVYLDPLDPLKVIGVRSSFMKQCMVRGQIVLPKEVGYATGEIAEVISDTEIRLSREFITTGKGGASDVKATAKVLAACEEANNAEKQGLVYKVLPHVDQHEVYSAVFRRLNGNGAIGIFPEGGSHDRPDLLPLKAGVSVMALGAMSANANLNIKLVPVGLSYFHPHKFRSRAVVEFGAPIVVPRDLVEKYEKGGSQKREACGKLLEMVHDGLKAVTIRTPDFNTLMVIQAGRRLYKTPGQHWTLGQVVELNKRFIEAYLVYQNEPRIIALRHKITAYNRRLRDLGLRDHQVERATSPRRLRNAALLLYRTGLLLAWSVLALPGVVTHAPIFIPAKIVSKIKAKGAFALLLILDVPNNVFPDRLCASPEALAASTVKLEGRDILATWKVLFSVGATPLLYTLYAIVASVIAYKKNAPPVILHWMPVWIFVGMPFLAMSSLKFGEAGMDVFK</sequence>
<dbReference type="EMBL" id="JASBWR010000019">
    <property type="protein sequence ID" value="KAJ9108556.1"/>
    <property type="molecule type" value="Genomic_DNA"/>
</dbReference>
<dbReference type="Proteomes" id="UP001241377">
    <property type="component" value="Unassembled WGS sequence"/>
</dbReference>
<keyword evidence="2" id="KW-1185">Reference proteome</keyword>
<evidence type="ECO:0000313" key="2">
    <source>
        <dbReference type="Proteomes" id="UP001241377"/>
    </source>
</evidence>
<organism evidence="1 2">
    <name type="scientific">Naganishia cerealis</name>
    <dbReference type="NCBI Taxonomy" id="610337"/>
    <lineage>
        <taxon>Eukaryota</taxon>
        <taxon>Fungi</taxon>
        <taxon>Dikarya</taxon>
        <taxon>Basidiomycota</taxon>
        <taxon>Agaricomycotina</taxon>
        <taxon>Tremellomycetes</taxon>
        <taxon>Filobasidiales</taxon>
        <taxon>Filobasidiaceae</taxon>
        <taxon>Naganishia</taxon>
    </lineage>
</organism>
<reference evidence="1" key="1">
    <citation type="submission" date="2023-04" db="EMBL/GenBank/DDBJ databases">
        <title>Draft Genome sequencing of Naganishia species isolated from polar environments using Oxford Nanopore Technology.</title>
        <authorList>
            <person name="Leo P."/>
            <person name="Venkateswaran K."/>
        </authorList>
    </citation>
    <scope>NUCLEOTIDE SEQUENCE</scope>
    <source>
        <strain evidence="1">MNA-CCFEE 5261</strain>
    </source>
</reference>
<gene>
    <name evidence="1" type="ORF">QFC19_002272</name>
</gene>
<evidence type="ECO:0000313" key="1">
    <source>
        <dbReference type="EMBL" id="KAJ9108556.1"/>
    </source>
</evidence>
<comment type="caution">
    <text evidence="1">The sequence shown here is derived from an EMBL/GenBank/DDBJ whole genome shotgun (WGS) entry which is preliminary data.</text>
</comment>